<dbReference type="AlphaFoldDB" id="A0A7R6SXB4"/>
<accession>A0A7R6SXB4</accession>
<dbReference type="InterPro" id="IPR023381">
    <property type="entry name" value="YP001051499.1-like_dom_sf"/>
</dbReference>
<evidence type="ECO:0000313" key="1">
    <source>
        <dbReference type="EMBL" id="BBB31604.1"/>
    </source>
</evidence>
<dbReference type="Pfam" id="PF04222">
    <property type="entry name" value="DUF416"/>
    <property type="match status" value="1"/>
</dbReference>
<sequence>MTDRLPVEAQLRSLDHKKLAAYCVAVTERQFPNFVLFNKLVEFGDLKQLETVLDGVWQSLVPGGAKMNFEVQLDRVDANMPDLDEHEMYGASPALDAVVSLYSTLICILEADVDEAIAVGNVSRECVAMFVEISEGDDQMSDVEILRLINNHDLMVQEDEFQEEVVERLMNIKQMDKTFIGELRELAHNQGVSNIGISDEDA</sequence>
<keyword evidence="2" id="KW-1185">Reference proteome</keyword>
<organism evidence="1 2">
    <name type="scientific">Neptunomonas japonica JAMM 1380</name>
    <dbReference type="NCBI Taxonomy" id="1441457"/>
    <lineage>
        <taxon>Bacteria</taxon>
        <taxon>Pseudomonadati</taxon>
        <taxon>Pseudomonadota</taxon>
        <taxon>Gammaproteobacteria</taxon>
        <taxon>Oceanospirillales</taxon>
        <taxon>Oceanospirillaceae</taxon>
        <taxon>Neptunomonas</taxon>
    </lineage>
</organism>
<dbReference type="RefSeq" id="WP_201348662.1">
    <property type="nucleotide sequence ID" value="NZ_AP014546.1"/>
</dbReference>
<dbReference type="InterPro" id="IPR007338">
    <property type="entry name" value="DUF416"/>
</dbReference>
<dbReference type="Gene3D" id="1.20.1590.10">
    <property type="entry name" value="YP_001051499.1 domain like"/>
    <property type="match status" value="1"/>
</dbReference>
<reference evidence="1 2" key="1">
    <citation type="journal article" date="2008" name="Int. J. Syst. Evol. Microbiol.">
        <title>Neptunomonas japonica sp. nov., an Osedax japonicus symbiont-like bacterium isolated from sediment adjacent to sperm whale carcasses off Kagoshima, Japan.</title>
        <authorList>
            <person name="Miyazaki M."/>
            <person name="Nogi Y."/>
            <person name="Fujiwara Y."/>
            <person name="Kawato M."/>
            <person name="Kubokawa K."/>
            <person name="Horikoshi K."/>
        </authorList>
    </citation>
    <scope>NUCLEOTIDE SEQUENCE [LARGE SCALE GENOMIC DNA]</scope>
    <source>
        <strain evidence="1 2">JAMM 1380</strain>
    </source>
</reference>
<name>A0A7R6SXB4_9GAMM</name>
<gene>
    <name evidence="1" type="ORF">NEJAP_3666</name>
</gene>
<evidence type="ECO:0008006" key="3">
    <source>
        <dbReference type="Google" id="ProtNLM"/>
    </source>
</evidence>
<proteinExistence type="predicted"/>
<evidence type="ECO:0000313" key="2">
    <source>
        <dbReference type="Proteomes" id="UP000595332"/>
    </source>
</evidence>
<dbReference type="KEGG" id="njp:NEJAP_3666"/>
<dbReference type="Proteomes" id="UP000595332">
    <property type="component" value="Chromosome"/>
</dbReference>
<protein>
    <recommendedName>
        <fullName evidence="3">DUF416 domain-containing protein</fullName>
    </recommendedName>
</protein>
<dbReference type="EMBL" id="AP014546">
    <property type="protein sequence ID" value="BBB31604.1"/>
    <property type="molecule type" value="Genomic_DNA"/>
</dbReference>